<dbReference type="SUPFAM" id="SSF49265">
    <property type="entry name" value="Fibronectin type III"/>
    <property type="match status" value="1"/>
</dbReference>
<name>X1IZ75_9ZZZZ</name>
<dbReference type="Gene3D" id="2.60.40.10">
    <property type="entry name" value="Immunoglobulins"/>
    <property type="match status" value="1"/>
</dbReference>
<evidence type="ECO:0000313" key="1">
    <source>
        <dbReference type="EMBL" id="GAH74535.1"/>
    </source>
</evidence>
<gene>
    <name evidence="1" type="ORF">S03H2_47826</name>
</gene>
<comment type="caution">
    <text evidence="1">The sequence shown here is derived from an EMBL/GenBank/DDBJ whole genome shotgun (WGS) entry which is preliminary data.</text>
</comment>
<accession>X1IZ75</accession>
<protein>
    <recommendedName>
        <fullName evidence="2">Fibronectin type-III domain-containing protein</fullName>
    </recommendedName>
</protein>
<dbReference type="SUPFAM" id="SSF63825">
    <property type="entry name" value="YWTD domain"/>
    <property type="match status" value="1"/>
</dbReference>
<feature type="non-terminal residue" evidence="1">
    <location>
        <position position="265"/>
    </location>
</feature>
<dbReference type="EMBL" id="BARU01030109">
    <property type="protein sequence ID" value="GAH74535.1"/>
    <property type="molecule type" value="Genomic_DNA"/>
</dbReference>
<proteinExistence type="predicted"/>
<dbReference type="AlphaFoldDB" id="X1IZ75"/>
<dbReference type="InterPro" id="IPR013783">
    <property type="entry name" value="Ig-like_fold"/>
</dbReference>
<feature type="non-terminal residue" evidence="1">
    <location>
        <position position="1"/>
    </location>
</feature>
<organism evidence="1">
    <name type="scientific">marine sediment metagenome</name>
    <dbReference type="NCBI Taxonomy" id="412755"/>
    <lineage>
        <taxon>unclassified sequences</taxon>
        <taxon>metagenomes</taxon>
        <taxon>ecological metagenomes</taxon>
    </lineage>
</organism>
<evidence type="ECO:0008006" key="2">
    <source>
        <dbReference type="Google" id="ProtNLM"/>
    </source>
</evidence>
<sequence>VFYMYQNTDVKANECHSRYLASAWSDQGGEDCAYRYTYLFLSVTIQPMTDILPPSAKAHGTVASLGATPCTQHGHCWSTSPNPNTADDKTELGAVASAPHTFESTLTDLLEDTTYYVRAYATDGSGTQYSAEISFTTTWRDEKALPFATTGQIFFSPIIGDEVYVIDQGYHFYKYNLATRSWTELTSPNYGSDVDSRGRFFRTLAVSPDGTKLACCSEGKWSTYAEPDYRTGGGRRVEIYNIAGNSWSASKQTDFSIDGQWAATR</sequence>
<reference evidence="1" key="1">
    <citation type="journal article" date="2014" name="Front. Microbiol.">
        <title>High frequency of phylogenetically diverse reductive dehalogenase-homologous genes in deep subseafloor sedimentary metagenomes.</title>
        <authorList>
            <person name="Kawai M."/>
            <person name="Futagami T."/>
            <person name="Toyoda A."/>
            <person name="Takaki Y."/>
            <person name="Nishi S."/>
            <person name="Hori S."/>
            <person name="Arai W."/>
            <person name="Tsubouchi T."/>
            <person name="Morono Y."/>
            <person name="Uchiyama I."/>
            <person name="Ito T."/>
            <person name="Fujiyama A."/>
            <person name="Inagaki F."/>
            <person name="Takami H."/>
        </authorList>
    </citation>
    <scope>NUCLEOTIDE SEQUENCE</scope>
    <source>
        <strain evidence="1">Expedition CK06-06</strain>
    </source>
</reference>
<dbReference type="InterPro" id="IPR036116">
    <property type="entry name" value="FN3_sf"/>
</dbReference>